<sequence length="151" mass="15932">MVYPHSPPPLLVITVILVFTVVAPLPLVVTVVAVVAPPPLLAAAAHGRYHPRRRRLTPPPLPASAATVLRLRAATHAVGGGSKAPCARWGGEERKEKNGTFPDLKIDIDLVEPHHPLVAVPPGATVTTMTEAMMLEVMALGARRARAGGSY</sequence>
<evidence type="ECO:0000256" key="1">
    <source>
        <dbReference type="SAM" id="Phobius"/>
    </source>
</evidence>
<reference evidence="3" key="2">
    <citation type="journal article" date="2008" name="Nucleic Acids Res.">
        <title>The rice annotation project database (RAP-DB): 2008 update.</title>
        <authorList>
            <consortium name="The rice annotation project (RAP)"/>
        </authorList>
    </citation>
    <scope>GENOME REANNOTATION</scope>
    <source>
        <strain evidence="3">cv. Nipponbare</strain>
    </source>
</reference>
<gene>
    <name evidence="2" type="primary">P0671F11.25</name>
</gene>
<protein>
    <submittedName>
        <fullName evidence="2">Uncharacterized protein</fullName>
    </submittedName>
</protein>
<name>Q6ZBE8_ORYSJ</name>
<dbReference type="AlphaFoldDB" id="Q6ZBE8"/>
<evidence type="ECO:0000313" key="3">
    <source>
        <dbReference type="Proteomes" id="UP000000763"/>
    </source>
</evidence>
<proteinExistence type="predicted"/>
<accession>Q6ZBE8</accession>
<organism evidence="2 3">
    <name type="scientific">Oryza sativa subsp. japonica</name>
    <name type="common">Rice</name>
    <dbReference type="NCBI Taxonomy" id="39947"/>
    <lineage>
        <taxon>Eukaryota</taxon>
        <taxon>Viridiplantae</taxon>
        <taxon>Streptophyta</taxon>
        <taxon>Embryophyta</taxon>
        <taxon>Tracheophyta</taxon>
        <taxon>Spermatophyta</taxon>
        <taxon>Magnoliopsida</taxon>
        <taxon>Liliopsida</taxon>
        <taxon>Poales</taxon>
        <taxon>Poaceae</taxon>
        <taxon>BOP clade</taxon>
        <taxon>Oryzoideae</taxon>
        <taxon>Oryzeae</taxon>
        <taxon>Oryzinae</taxon>
        <taxon>Oryza</taxon>
        <taxon>Oryza sativa</taxon>
    </lineage>
</organism>
<keyword evidence="1" id="KW-0472">Membrane</keyword>
<evidence type="ECO:0000313" key="2">
    <source>
        <dbReference type="EMBL" id="BAD05354.1"/>
    </source>
</evidence>
<feature type="transmembrane region" description="Helical" evidence="1">
    <location>
        <begin position="12"/>
        <end position="45"/>
    </location>
</feature>
<keyword evidence="1" id="KW-0812">Transmembrane</keyword>
<keyword evidence="1" id="KW-1133">Transmembrane helix</keyword>
<reference evidence="3" key="1">
    <citation type="journal article" date="2005" name="Nature">
        <title>The map-based sequence of the rice genome.</title>
        <authorList>
            <consortium name="International rice genome sequencing project (IRGSP)"/>
            <person name="Matsumoto T."/>
            <person name="Wu J."/>
            <person name="Kanamori H."/>
            <person name="Katayose Y."/>
            <person name="Fujisawa M."/>
            <person name="Namiki N."/>
            <person name="Mizuno H."/>
            <person name="Yamamoto K."/>
            <person name="Antonio B.A."/>
            <person name="Baba T."/>
            <person name="Sakata K."/>
            <person name="Nagamura Y."/>
            <person name="Aoki H."/>
            <person name="Arikawa K."/>
            <person name="Arita K."/>
            <person name="Bito T."/>
            <person name="Chiden Y."/>
            <person name="Fujitsuka N."/>
            <person name="Fukunaka R."/>
            <person name="Hamada M."/>
            <person name="Harada C."/>
            <person name="Hayashi A."/>
            <person name="Hijishita S."/>
            <person name="Honda M."/>
            <person name="Hosokawa S."/>
            <person name="Ichikawa Y."/>
            <person name="Idonuma A."/>
            <person name="Iijima M."/>
            <person name="Ikeda M."/>
            <person name="Ikeno M."/>
            <person name="Ito K."/>
            <person name="Ito S."/>
            <person name="Ito T."/>
            <person name="Ito Y."/>
            <person name="Ito Y."/>
            <person name="Iwabuchi A."/>
            <person name="Kamiya K."/>
            <person name="Karasawa W."/>
            <person name="Kurita K."/>
            <person name="Katagiri S."/>
            <person name="Kikuta A."/>
            <person name="Kobayashi H."/>
            <person name="Kobayashi N."/>
            <person name="Machita K."/>
            <person name="Maehara T."/>
            <person name="Masukawa M."/>
            <person name="Mizubayashi T."/>
            <person name="Mukai Y."/>
            <person name="Nagasaki H."/>
            <person name="Nagata Y."/>
            <person name="Naito S."/>
            <person name="Nakashima M."/>
            <person name="Nakama Y."/>
            <person name="Nakamichi Y."/>
            <person name="Nakamura M."/>
            <person name="Meguro A."/>
            <person name="Negishi M."/>
            <person name="Ohta I."/>
            <person name="Ohta T."/>
            <person name="Okamoto M."/>
            <person name="Ono N."/>
            <person name="Saji S."/>
            <person name="Sakaguchi M."/>
            <person name="Sakai K."/>
            <person name="Shibata M."/>
            <person name="Shimokawa T."/>
            <person name="Song J."/>
            <person name="Takazaki Y."/>
            <person name="Terasawa K."/>
            <person name="Tsugane M."/>
            <person name="Tsuji K."/>
            <person name="Ueda S."/>
            <person name="Waki K."/>
            <person name="Yamagata H."/>
            <person name="Yamamoto M."/>
            <person name="Yamamoto S."/>
            <person name="Yamane H."/>
            <person name="Yoshiki S."/>
            <person name="Yoshihara R."/>
            <person name="Yukawa K."/>
            <person name="Zhong H."/>
            <person name="Yano M."/>
            <person name="Yuan Q."/>
            <person name="Ouyang S."/>
            <person name="Liu J."/>
            <person name="Jones K.M."/>
            <person name="Gansberger K."/>
            <person name="Moffat K."/>
            <person name="Hill J."/>
            <person name="Bera J."/>
            <person name="Fadrosh D."/>
            <person name="Jin S."/>
            <person name="Johri S."/>
            <person name="Kim M."/>
            <person name="Overton L."/>
            <person name="Reardon M."/>
            <person name="Tsitrin T."/>
            <person name="Vuong H."/>
            <person name="Weaver B."/>
            <person name="Ciecko A."/>
            <person name="Tallon L."/>
            <person name="Jackson J."/>
            <person name="Pai G."/>
            <person name="Aken S.V."/>
            <person name="Utterback T."/>
            <person name="Reidmuller S."/>
            <person name="Feldblyum T."/>
            <person name="Hsiao J."/>
            <person name="Zismann V."/>
            <person name="Iobst S."/>
            <person name="de Vazeille A.R."/>
            <person name="Buell C.R."/>
            <person name="Ying K."/>
            <person name="Li Y."/>
            <person name="Lu T."/>
            <person name="Huang Y."/>
            <person name="Zhao Q."/>
            <person name="Feng Q."/>
            <person name="Zhang L."/>
            <person name="Zhu J."/>
            <person name="Weng Q."/>
            <person name="Mu J."/>
            <person name="Lu Y."/>
            <person name="Fan D."/>
            <person name="Liu Y."/>
            <person name="Guan J."/>
            <person name="Zhang Y."/>
            <person name="Yu S."/>
            <person name="Liu X."/>
            <person name="Zhang Y."/>
            <person name="Hong G."/>
            <person name="Han B."/>
            <person name="Choisne N."/>
            <person name="Demange N."/>
            <person name="Orjeda G."/>
            <person name="Samain S."/>
            <person name="Cattolico L."/>
            <person name="Pelletier E."/>
            <person name="Couloux A."/>
            <person name="Segurens B."/>
            <person name="Wincker P."/>
            <person name="D'Hont A."/>
            <person name="Scarpelli C."/>
            <person name="Weissenbach J."/>
            <person name="Salanoubat M."/>
            <person name="Quetier F."/>
            <person name="Yu Y."/>
            <person name="Kim H.R."/>
            <person name="Rambo T."/>
            <person name="Currie J."/>
            <person name="Collura K."/>
            <person name="Luo M."/>
            <person name="Yang T."/>
            <person name="Ammiraju J.S.S."/>
            <person name="Engler F."/>
            <person name="Soderlund C."/>
            <person name="Wing R.A."/>
            <person name="Palmer L.E."/>
            <person name="de la Bastide M."/>
            <person name="Spiegel L."/>
            <person name="Nascimento L."/>
            <person name="Zutavern T."/>
            <person name="O'Shaughnessy A."/>
            <person name="Dike S."/>
            <person name="Dedhia N."/>
            <person name="Preston R."/>
            <person name="Balija V."/>
            <person name="McCombie W.R."/>
            <person name="Chow T."/>
            <person name="Chen H."/>
            <person name="Chung M."/>
            <person name="Chen C."/>
            <person name="Shaw J."/>
            <person name="Wu H."/>
            <person name="Hsiao K."/>
            <person name="Chao Y."/>
            <person name="Chu M."/>
            <person name="Cheng C."/>
            <person name="Hour A."/>
            <person name="Lee P."/>
            <person name="Lin S."/>
            <person name="Lin Y."/>
            <person name="Liou J."/>
            <person name="Liu S."/>
            <person name="Hsing Y."/>
            <person name="Raghuvanshi S."/>
            <person name="Mohanty A."/>
            <person name="Bharti A.K."/>
            <person name="Gaur A."/>
            <person name="Gupta V."/>
            <person name="Kumar D."/>
            <person name="Ravi V."/>
            <person name="Vij S."/>
            <person name="Kapur A."/>
            <person name="Khurana P."/>
            <person name="Khurana P."/>
            <person name="Khurana J.P."/>
            <person name="Tyagi A.K."/>
            <person name="Gaikwad K."/>
            <person name="Singh A."/>
            <person name="Dalal V."/>
            <person name="Srivastava S."/>
            <person name="Dixit A."/>
            <person name="Pal A.K."/>
            <person name="Ghazi I.A."/>
            <person name="Yadav M."/>
            <person name="Pandit A."/>
            <person name="Bhargava A."/>
            <person name="Sureshbabu K."/>
            <person name="Batra K."/>
            <person name="Sharma T.R."/>
            <person name="Mohapatra T."/>
            <person name="Singh N.K."/>
            <person name="Messing J."/>
            <person name="Nelson A.B."/>
            <person name="Fuks G."/>
            <person name="Kavchok S."/>
            <person name="Keizer G."/>
            <person name="Linton E."/>
            <person name="Llaca V."/>
            <person name="Song R."/>
            <person name="Tanyolac B."/>
            <person name="Young S."/>
            <person name="Ho-Il K."/>
            <person name="Hahn J.H."/>
            <person name="Sangsakoo G."/>
            <person name="Vanavichit A."/>
            <person name="de Mattos Luiz.A.T."/>
            <person name="Zimmer P.D."/>
            <person name="Malone G."/>
            <person name="Dellagostin O."/>
            <person name="de Oliveira A.C."/>
            <person name="Bevan M."/>
            <person name="Bancroft I."/>
            <person name="Minx P."/>
            <person name="Cordum H."/>
            <person name="Wilson R."/>
            <person name="Cheng Z."/>
            <person name="Jin W."/>
            <person name="Jiang J."/>
            <person name="Leong S.A."/>
            <person name="Iwama H."/>
            <person name="Gojobori T."/>
            <person name="Itoh T."/>
            <person name="Niimura Y."/>
            <person name="Fujii Y."/>
            <person name="Habara T."/>
            <person name="Sakai H."/>
            <person name="Sato Y."/>
            <person name="Wilson G."/>
            <person name="Kumar K."/>
            <person name="McCouch S."/>
            <person name="Juretic N."/>
            <person name="Hoen D."/>
            <person name="Wright S."/>
            <person name="Bruskiewich R."/>
            <person name="Bureau T."/>
            <person name="Miyao A."/>
            <person name="Hirochika H."/>
            <person name="Nishikawa T."/>
            <person name="Kadowaki K."/>
            <person name="Sugiura M."/>
            <person name="Burr B."/>
            <person name="Sasaki T."/>
        </authorList>
    </citation>
    <scope>NUCLEOTIDE SEQUENCE [LARGE SCALE GENOMIC DNA]</scope>
    <source>
        <strain evidence="3">cv. Nipponbare</strain>
    </source>
</reference>
<dbReference type="EMBL" id="AP004634">
    <property type="protein sequence ID" value="BAD05354.1"/>
    <property type="molecule type" value="Genomic_DNA"/>
</dbReference>
<dbReference type="Proteomes" id="UP000000763">
    <property type="component" value="Chromosome 8"/>
</dbReference>